<evidence type="ECO:0000313" key="1">
    <source>
        <dbReference type="EMBL" id="VDO98097.1"/>
    </source>
</evidence>
<evidence type="ECO:0000313" key="2">
    <source>
        <dbReference type="Proteomes" id="UP000277204"/>
    </source>
</evidence>
<keyword evidence="2" id="KW-1185">Reference proteome</keyword>
<protein>
    <submittedName>
        <fullName evidence="1">Uncharacterized protein</fullName>
    </submittedName>
</protein>
<dbReference type="AlphaFoldDB" id="A0A3P8AME0"/>
<gene>
    <name evidence="1" type="ORF">SMRZ_LOCUS11990</name>
</gene>
<reference evidence="1 2" key="1">
    <citation type="submission" date="2018-11" db="EMBL/GenBank/DDBJ databases">
        <authorList>
            <consortium name="Pathogen Informatics"/>
        </authorList>
    </citation>
    <scope>NUCLEOTIDE SEQUENCE [LARGE SCALE GENOMIC DNA]</scope>
    <source>
        <strain evidence="1 2">Zambia</strain>
    </source>
</reference>
<accession>A0A3P8AME0</accession>
<sequence>MNAIINSCEFCVFSINFVCNNELLIKCISSTPSLYGNFDGNKVDEYVDDDVHRGISLLFIASLQSFDVIPLFIESIEISFEPDIAVFSPVTRLVVVMLDDDFVEG</sequence>
<organism evidence="1 2">
    <name type="scientific">Schistosoma margrebowiei</name>
    <dbReference type="NCBI Taxonomy" id="48269"/>
    <lineage>
        <taxon>Eukaryota</taxon>
        <taxon>Metazoa</taxon>
        <taxon>Spiralia</taxon>
        <taxon>Lophotrochozoa</taxon>
        <taxon>Platyhelminthes</taxon>
        <taxon>Trematoda</taxon>
        <taxon>Digenea</taxon>
        <taxon>Strigeidida</taxon>
        <taxon>Schistosomatoidea</taxon>
        <taxon>Schistosomatidae</taxon>
        <taxon>Schistosoma</taxon>
    </lineage>
</organism>
<proteinExistence type="predicted"/>
<name>A0A3P8AME0_9TREM</name>
<dbReference type="Proteomes" id="UP000277204">
    <property type="component" value="Unassembled WGS sequence"/>
</dbReference>
<dbReference type="EMBL" id="UZAI01007148">
    <property type="protein sequence ID" value="VDO98097.1"/>
    <property type="molecule type" value="Genomic_DNA"/>
</dbReference>